<evidence type="ECO:0000259" key="2">
    <source>
        <dbReference type="PROSITE" id="PS50110"/>
    </source>
</evidence>
<dbReference type="Pfam" id="PF04397">
    <property type="entry name" value="LytTR"/>
    <property type="match status" value="1"/>
</dbReference>
<name>A0A6L3ZCP8_9FLAO</name>
<dbReference type="InterPro" id="IPR007492">
    <property type="entry name" value="LytTR_DNA-bd_dom"/>
</dbReference>
<keyword evidence="5" id="KW-1185">Reference proteome</keyword>
<dbReference type="InterPro" id="IPR001789">
    <property type="entry name" value="Sig_transdc_resp-reg_receiver"/>
</dbReference>
<feature type="domain" description="HTH LytTR-type" evidence="3">
    <location>
        <begin position="153"/>
        <end position="244"/>
    </location>
</feature>
<dbReference type="SMART" id="SM00850">
    <property type="entry name" value="LytTR"/>
    <property type="match status" value="1"/>
</dbReference>
<dbReference type="PANTHER" id="PTHR37299:SF1">
    <property type="entry name" value="STAGE 0 SPORULATION PROTEIN A HOMOLOG"/>
    <property type="match status" value="1"/>
</dbReference>
<dbReference type="Gene3D" id="3.40.50.2300">
    <property type="match status" value="1"/>
</dbReference>
<protein>
    <submittedName>
        <fullName evidence="4">Response regulator transcription factor</fullName>
    </submittedName>
</protein>
<evidence type="ECO:0000313" key="4">
    <source>
        <dbReference type="EMBL" id="KAB2815217.1"/>
    </source>
</evidence>
<dbReference type="Gene3D" id="2.40.50.1020">
    <property type="entry name" value="LytTr DNA-binding domain"/>
    <property type="match status" value="1"/>
</dbReference>
<feature type="modified residue" description="4-aspartylphosphate" evidence="1">
    <location>
        <position position="54"/>
    </location>
</feature>
<evidence type="ECO:0000259" key="3">
    <source>
        <dbReference type="PROSITE" id="PS50930"/>
    </source>
</evidence>
<dbReference type="GO" id="GO:0000156">
    <property type="term" value="F:phosphorelay response regulator activity"/>
    <property type="evidence" value="ECO:0007669"/>
    <property type="project" value="InterPro"/>
</dbReference>
<feature type="domain" description="Response regulatory" evidence="2">
    <location>
        <begin position="2"/>
        <end position="115"/>
    </location>
</feature>
<dbReference type="PROSITE" id="PS50930">
    <property type="entry name" value="HTH_LYTTR"/>
    <property type="match status" value="1"/>
</dbReference>
<dbReference type="SUPFAM" id="SSF52172">
    <property type="entry name" value="CheY-like"/>
    <property type="match status" value="1"/>
</dbReference>
<dbReference type="InterPro" id="IPR046947">
    <property type="entry name" value="LytR-like"/>
</dbReference>
<reference evidence="4 5" key="1">
    <citation type="submission" date="2019-10" db="EMBL/GenBank/DDBJ databases">
        <title>Genome sequence of Phaeocystidibacter marisrubri JCM30614 (type strain).</title>
        <authorList>
            <person name="Bowman J.P."/>
        </authorList>
    </citation>
    <scope>NUCLEOTIDE SEQUENCE [LARGE SCALE GENOMIC DNA]</scope>
    <source>
        <strain evidence="4 5">JCM 30614</strain>
    </source>
</reference>
<dbReference type="GO" id="GO:0003677">
    <property type="term" value="F:DNA binding"/>
    <property type="evidence" value="ECO:0007669"/>
    <property type="project" value="InterPro"/>
</dbReference>
<dbReference type="PROSITE" id="PS50110">
    <property type="entry name" value="RESPONSE_REGULATORY"/>
    <property type="match status" value="1"/>
</dbReference>
<dbReference type="PANTHER" id="PTHR37299">
    <property type="entry name" value="TRANSCRIPTIONAL REGULATOR-RELATED"/>
    <property type="match status" value="1"/>
</dbReference>
<accession>A0A6L3ZCP8</accession>
<proteinExistence type="predicted"/>
<dbReference type="InterPro" id="IPR011006">
    <property type="entry name" value="CheY-like_superfamily"/>
</dbReference>
<dbReference type="AlphaFoldDB" id="A0A6L3ZCP8"/>
<sequence>MKALIVDDEVHSSEITEMLVAENCPDILQIDRTNKPDEAVTMLKNMGYDILFLDIEMPGMNGFELLKKVDSPLPSVIFTTAYDQFALEAFRAHAIDYLVKPIVVEDLITAVQKAIRSRKSEKEQHLVELLQSTLGAPQLQKLAIGSMGGIDWVPYSKVIRCTSDSNYTTVVTEDGQHILSKTLKQVEEQLPDSIFMRVHASHVVNLNHINSYRRGAGGTLVMSNKENIPVSRQHKSELLRKMGA</sequence>
<dbReference type="EMBL" id="WBVQ01000003">
    <property type="protein sequence ID" value="KAB2815217.1"/>
    <property type="molecule type" value="Genomic_DNA"/>
</dbReference>
<dbReference type="OrthoDB" id="2168082at2"/>
<evidence type="ECO:0000256" key="1">
    <source>
        <dbReference type="PROSITE-ProRule" id="PRU00169"/>
    </source>
</evidence>
<comment type="caution">
    <text evidence="4">The sequence shown here is derived from an EMBL/GenBank/DDBJ whole genome shotgun (WGS) entry which is preliminary data.</text>
</comment>
<gene>
    <name evidence="4" type="ORF">F8C82_14065</name>
</gene>
<dbReference type="Proteomes" id="UP000484164">
    <property type="component" value="Unassembled WGS sequence"/>
</dbReference>
<dbReference type="SMART" id="SM00448">
    <property type="entry name" value="REC"/>
    <property type="match status" value="1"/>
</dbReference>
<keyword evidence="1" id="KW-0597">Phosphoprotein</keyword>
<dbReference type="Pfam" id="PF00072">
    <property type="entry name" value="Response_reg"/>
    <property type="match status" value="1"/>
</dbReference>
<evidence type="ECO:0000313" key="5">
    <source>
        <dbReference type="Proteomes" id="UP000484164"/>
    </source>
</evidence>
<dbReference type="RefSeq" id="WP_151694252.1">
    <property type="nucleotide sequence ID" value="NZ_BMGX01000001.1"/>
</dbReference>
<organism evidence="4 5">
    <name type="scientific">Phaeocystidibacter marisrubri</name>
    <dbReference type="NCBI Taxonomy" id="1577780"/>
    <lineage>
        <taxon>Bacteria</taxon>
        <taxon>Pseudomonadati</taxon>
        <taxon>Bacteroidota</taxon>
        <taxon>Flavobacteriia</taxon>
        <taxon>Flavobacteriales</taxon>
        <taxon>Phaeocystidibacteraceae</taxon>
        <taxon>Phaeocystidibacter</taxon>
    </lineage>
</organism>